<dbReference type="Pfam" id="PF07859">
    <property type="entry name" value="Abhydrolase_3"/>
    <property type="match status" value="1"/>
</dbReference>
<organism evidence="3 4">
    <name type="scientific">Streptomyces gilvifuscus</name>
    <dbReference type="NCBI Taxonomy" id="1550617"/>
    <lineage>
        <taxon>Bacteria</taxon>
        <taxon>Bacillati</taxon>
        <taxon>Actinomycetota</taxon>
        <taxon>Actinomycetes</taxon>
        <taxon>Kitasatosporales</taxon>
        <taxon>Streptomycetaceae</taxon>
        <taxon>Streptomyces</taxon>
    </lineage>
</organism>
<dbReference type="EMBL" id="JAQOSK010000016">
    <property type="protein sequence ID" value="MDC2959316.1"/>
    <property type="molecule type" value="Genomic_DNA"/>
</dbReference>
<comment type="caution">
    <text evidence="3">The sequence shown here is derived from an EMBL/GenBank/DDBJ whole genome shotgun (WGS) entry which is preliminary data.</text>
</comment>
<dbReference type="PANTHER" id="PTHR48081">
    <property type="entry name" value="AB HYDROLASE SUPERFAMILY PROTEIN C4A8.06C"/>
    <property type="match status" value="1"/>
</dbReference>
<dbReference type="GO" id="GO:0016787">
    <property type="term" value="F:hydrolase activity"/>
    <property type="evidence" value="ECO:0007669"/>
    <property type="project" value="UniProtKB-KW"/>
</dbReference>
<keyword evidence="1 3" id="KW-0378">Hydrolase</keyword>
<proteinExistence type="predicted"/>
<sequence length="276" mass="29663">MRPDGRWAAGVQWQSAWLDAGTHRIPVRVYRPGPRSYGWLVWAHGGSWQAGSIEHWHGPVMDLARTTGCTVVSTGYRLAPGYRHPAQLEDVLTTLSWAEEQAADGEPLAVGGDSAGGTIAACAALTRRDRDQPLAAQVLAYPPLDPDCAAASYTSERGAFPAAEDLRPAWQTYRGGLETAVRGGTPLYSTPLTAEQLDGLAPAVLAVGDLDPVRDDVTEYARLLREAGNTVRLKVFPKTPHAAFLAVGGPGAGNPGLRRWLGTALREQLERRKETP</sequence>
<feature type="domain" description="Alpha/beta hydrolase fold-3" evidence="2">
    <location>
        <begin position="40"/>
        <end position="244"/>
    </location>
</feature>
<evidence type="ECO:0000256" key="1">
    <source>
        <dbReference type="ARBA" id="ARBA00022801"/>
    </source>
</evidence>
<dbReference type="RefSeq" id="WP_272177763.1">
    <property type="nucleotide sequence ID" value="NZ_JAQOSK010000016.1"/>
</dbReference>
<evidence type="ECO:0000259" key="2">
    <source>
        <dbReference type="Pfam" id="PF07859"/>
    </source>
</evidence>
<keyword evidence="4" id="KW-1185">Reference proteome</keyword>
<dbReference type="Proteomes" id="UP001221328">
    <property type="component" value="Unassembled WGS sequence"/>
</dbReference>
<dbReference type="InterPro" id="IPR029058">
    <property type="entry name" value="AB_hydrolase_fold"/>
</dbReference>
<dbReference type="Gene3D" id="3.40.50.1820">
    <property type="entry name" value="alpha/beta hydrolase"/>
    <property type="match status" value="1"/>
</dbReference>
<evidence type="ECO:0000313" key="3">
    <source>
        <dbReference type="EMBL" id="MDC2959316.1"/>
    </source>
</evidence>
<evidence type="ECO:0000313" key="4">
    <source>
        <dbReference type="Proteomes" id="UP001221328"/>
    </source>
</evidence>
<dbReference type="SUPFAM" id="SSF53474">
    <property type="entry name" value="alpha/beta-Hydrolases"/>
    <property type="match status" value="1"/>
</dbReference>
<gene>
    <name evidence="3" type="ORF">PO587_33295</name>
</gene>
<dbReference type="PANTHER" id="PTHR48081:SF8">
    <property type="entry name" value="ALPHA_BETA HYDROLASE FOLD-3 DOMAIN-CONTAINING PROTEIN-RELATED"/>
    <property type="match status" value="1"/>
</dbReference>
<name>A0ABT5G398_9ACTN</name>
<dbReference type="InterPro" id="IPR050300">
    <property type="entry name" value="GDXG_lipolytic_enzyme"/>
</dbReference>
<protein>
    <submittedName>
        <fullName evidence="3">Alpha/beta hydrolase</fullName>
    </submittedName>
</protein>
<dbReference type="InterPro" id="IPR013094">
    <property type="entry name" value="AB_hydrolase_3"/>
</dbReference>
<accession>A0ABT5G398</accession>
<reference evidence="3 4" key="1">
    <citation type="journal article" date="2015" name="Int. J. Syst. Evol. Microbiol.">
        <title>Streptomyces gilvifuscus sp. nov., an actinomycete that produces antibacterial compounds isolated from soil.</title>
        <authorList>
            <person name="Nguyen T.M."/>
            <person name="Kim J."/>
        </authorList>
    </citation>
    <scope>NUCLEOTIDE SEQUENCE [LARGE SCALE GENOMIC DNA]</scope>
    <source>
        <strain evidence="3 4">T113</strain>
    </source>
</reference>